<dbReference type="STRING" id="504486.SAMN05660703_1917"/>
<dbReference type="RefSeq" id="WP_084061247.1">
    <property type="nucleotide sequence ID" value="NZ_FWXO01000002.1"/>
</dbReference>
<accession>A0A1W2A9U3</accession>
<protein>
    <submittedName>
        <fullName evidence="1">Uncharacterized protein</fullName>
    </submittedName>
</protein>
<keyword evidence="2" id="KW-1185">Reference proteome</keyword>
<dbReference type="EMBL" id="FWXO01000002">
    <property type="protein sequence ID" value="SMC57414.1"/>
    <property type="molecule type" value="Genomic_DNA"/>
</dbReference>
<proteinExistence type="predicted"/>
<gene>
    <name evidence="1" type="ORF">SAMN05660703_1917</name>
</gene>
<reference evidence="1 2" key="1">
    <citation type="submission" date="2017-04" db="EMBL/GenBank/DDBJ databases">
        <authorList>
            <person name="Afonso C.L."/>
            <person name="Miller P.J."/>
            <person name="Scott M.A."/>
            <person name="Spackman E."/>
            <person name="Goraichik I."/>
            <person name="Dimitrov K.M."/>
            <person name="Suarez D.L."/>
            <person name="Swayne D.E."/>
        </authorList>
    </citation>
    <scope>NUCLEOTIDE SEQUENCE [LARGE SCALE GENOMIC DNA]</scope>
    <source>
        <strain evidence="1 2">DSM 21164</strain>
    </source>
</reference>
<dbReference type="OrthoDB" id="1202200at2"/>
<name>A0A1W2A9U3_9FLAO</name>
<dbReference type="AlphaFoldDB" id="A0A1W2A9U3"/>
<evidence type="ECO:0000313" key="1">
    <source>
        <dbReference type="EMBL" id="SMC57414.1"/>
    </source>
</evidence>
<dbReference type="Proteomes" id="UP000192360">
    <property type="component" value="Unassembled WGS sequence"/>
</dbReference>
<evidence type="ECO:0000313" key="2">
    <source>
        <dbReference type="Proteomes" id="UP000192360"/>
    </source>
</evidence>
<sequence>MPLLLKNPKKDLLLNAGFNVLHQESKEWLDTIAFWKYEINFFTELLNKKVNKTSDFSQLLKTLDKIHLELMDYLEKDIVAHEKYLTDLEGLKDGFSEIAYREQHKKLSESMALFTEDIKEFKLMVFGYVKNL</sequence>
<organism evidence="1 2">
    <name type="scientific">Cellulophaga tyrosinoxydans</name>
    <dbReference type="NCBI Taxonomy" id="504486"/>
    <lineage>
        <taxon>Bacteria</taxon>
        <taxon>Pseudomonadati</taxon>
        <taxon>Bacteroidota</taxon>
        <taxon>Flavobacteriia</taxon>
        <taxon>Flavobacteriales</taxon>
        <taxon>Flavobacteriaceae</taxon>
        <taxon>Cellulophaga</taxon>
    </lineage>
</organism>